<name>A0A4V3JXH1_9LEPT</name>
<dbReference type="PROSITE" id="PS51819">
    <property type="entry name" value="VOC"/>
    <property type="match status" value="1"/>
</dbReference>
<evidence type="ECO:0000313" key="2">
    <source>
        <dbReference type="EMBL" id="TGN16803.1"/>
    </source>
</evidence>
<dbReference type="Gene3D" id="3.10.180.10">
    <property type="entry name" value="2,3-Dihydroxybiphenyl 1,2-Dioxygenase, domain 1"/>
    <property type="match status" value="1"/>
</dbReference>
<accession>A0A4V3JXH1</accession>
<dbReference type="SUPFAM" id="SSF54593">
    <property type="entry name" value="Glyoxalase/Bleomycin resistance protein/Dihydroxybiphenyl dioxygenase"/>
    <property type="match status" value="2"/>
</dbReference>
<dbReference type="OrthoDB" id="317332at2"/>
<comment type="caution">
    <text evidence="2">The sequence shown here is derived from an EMBL/GenBank/DDBJ whole genome shotgun (WGS) entry which is preliminary data.</text>
</comment>
<dbReference type="GO" id="GO:0051213">
    <property type="term" value="F:dioxygenase activity"/>
    <property type="evidence" value="ECO:0007669"/>
    <property type="project" value="UniProtKB-KW"/>
</dbReference>
<feature type="domain" description="VOC" evidence="1">
    <location>
        <begin position="166"/>
        <end position="290"/>
    </location>
</feature>
<reference evidence="2" key="1">
    <citation type="journal article" date="2019" name="PLoS Negl. Trop. Dis.">
        <title>Revisiting the worldwide diversity of Leptospira species in the environment.</title>
        <authorList>
            <person name="Vincent A.T."/>
            <person name="Schiettekatte O."/>
            <person name="Bourhy P."/>
            <person name="Veyrier F.J."/>
            <person name="Picardeau M."/>
        </authorList>
    </citation>
    <scope>NUCLEOTIDE SEQUENCE [LARGE SCALE GENOMIC DNA]</scope>
    <source>
        <strain evidence="2">201400974</strain>
    </source>
</reference>
<evidence type="ECO:0000313" key="3">
    <source>
        <dbReference type="Proteomes" id="UP000298264"/>
    </source>
</evidence>
<evidence type="ECO:0000259" key="1">
    <source>
        <dbReference type="PROSITE" id="PS51819"/>
    </source>
</evidence>
<keyword evidence="3" id="KW-1185">Reference proteome</keyword>
<dbReference type="AlphaFoldDB" id="A0A4V3JXH1"/>
<keyword evidence="2" id="KW-0223">Dioxygenase</keyword>
<organism evidence="2 3">
    <name type="scientific">Leptospira ilyithenensis</name>
    <dbReference type="NCBI Taxonomy" id="2484901"/>
    <lineage>
        <taxon>Bacteria</taxon>
        <taxon>Pseudomonadati</taxon>
        <taxon>Spirochaetota</taxon>
        <taxon>Spirochaetia</taxon>
        <taxon>Leptospirales</taxon>
        <taxon>Leptospiraceae</taxon>
        <taxon>Leptospira</taxon>
    </lineage>
</organism>
<proteinExistence type="predicted"/>
<dbReference type="RefSeq" id="WP_135762431.1">
    <property type="nucleotide sequence ID" value="NZ_RQHV01000001.1"/>
</dbReference>
<protein>
    <submittedName>
        <fullName evidence="2">Extradiol dioxygenase</fullName>
    </submittedName>
</protein>
<dbReference type="InterPro" id="IPR004360">
    <property type="entry name" value="Glyas_Fos-R_dOase_dom"/>
</dbReference>
<sequence length="366" mass="42295">MRKHISPCPKKSDHPSCKVYDIAYIRLGRKNLKNTLQYYLDFGLILCEETESRILFRSHGSSFPCWSVEKSDRDKVLGLGLFVSSQKDFIEISKIKNAVPNPSGRFGNAPSVTLNDPSGLPVDVVYKHQVDLEHPFEIKREWNKPHLTKRINIPQPAEFGPAKVIRLGHAVFLKQEFFENAQWYCDHFGFIPSDIQILPHSKEPVISFLRCDRGDQLTDHHSIVIATGIDDRLEHCAFELDDMEEIAKGRDWLLRKGGKSAWGIGRHLLGSQIFDYKRDPSGMLVEHFTDGDRFDDSVPTAYHLIGRDNLYQWGEDMPEDFLDTKLSFRKLKELWKGIFSGKQIRLQSILELKKVMDKSPRPWIKY</sequence>
<dbReference type="EMBL" id="RQHV01000001">
    <property type="protein sequence ID" value="TGN16803.1"/>
    <property type="molecule type" value="Genomic_DNA"/>
</dbReference>
<dbReference type="Pfam" id="PF00903">
    <property type="entry name" value="Glyoxalase"/>
    <property type="match status" value="1"/>
</dbReference>
<gene>
    <name evidence="2" type="ORF">EHS11_00350</name>
</gene>
<keyword evidence="2" id="KW-0560">Oxidoreductase</keyword>
<dbReference type="InterPro" id="IPR029068">
    <property type="entry name" value="Glyas_Bleomycin-R_OHBP_Dase"/>
</dbReference>
<dbReference type="Proteomes" id="UP000298264">
    <property type="component" value="Unassembled WGS sequence"/>
</dbReference>
<dbReference type="InterPro" id="IPR037523">
    <property type="entry name" value="VOC_core"/>
</dbReference>